<evidence type="ECO:0000256" key="4">
    <source>
        <dbReference type="ARBA" id="ARBA00022989"/>
    </source>
</evidence>
<organism evidence="8 9">
    <name type="scientific">Alistipes indistinctus YIT 12060</name>
    <dbReference type="NCBI Taxonomy" id="742725"/>
    <lineage>
        <taxon>Bacteria</taxon>
        <taxon>Pseudomonadati</taxon>
        <taxon>Bacteroidota</taxon>
        <taxon>Bacteroidia</taxon>
        <taxon>Bacteroidales</taxon>
        <taxon>Rikenellaceae</taxon>
        <taxon>Alistipes</taxon>
    </lineage>
</organism>
<dbReference type="PANTHER" id="PTHR33885">
    <property type="entry name" value="PHAGE SHOCK PROTEIN C"/>
    <property type="match status" value="1"/>
</dbReference>
<dbReference type="AlphaFoldDB" id="G5HA18"/>
<evidence type="ECO:0000256" key="5">
    <source>
        <dbReference type="ARBA" id="ARBA00023136"/>
    </source>
</evidence>
<dbReference type="HOGENOM" id="CLU_091621_0_0_10"/>
<evidence type="ECO:0000313" key="9">
    <source>
        <dbReference type="Proteomes" id="UP000006008"/>
    </source>
</evidence>
<keyword evidence="4 6" id="KW-1133">Transmembrane helix</keyword>
<gene>
    <name evidence="8" type="ORF">HMPREF9450_01483</name>
</gene>
<evidence type="ECO:0000259" key="7">
    <source>
        <dbReference type="Pfam" id="PF04024"/>
    </source>
</evidence>
<comment type="caution">
    <text evidence="8">The sequence shown here is derived from an EMBL/GenBank/DDBJ whole genome shotgun (WGS) entry which is preliminary data.</text>
</comment>
<evidence type="ECO:0000256" key="2">
    <source>
        <dbReference type="ARBA" id="ARBA00022475"/>
    </source>
</evidence>
<dbReference type="InterPro" id="IPR007168">
    <property type="entry name" value="Phageshock_PspC_N"/>
</dbReference>
<dbReference type="eggNOG" id="COG1983">
    <property type="taxonomic scope" value="Bacteria"/>
</dbReference>
<dbReference type="Proteomes" id="UP000006008">
    <property type="component" value="Unassembled WGS sequence"/>
</dbReference>
<keyword evidence="2" id="KW-1003">Cell membrane</keyword>
<protein>
    <recommendedName>
        <fullName evidence="7">Phage shock protein PspC N-terminal domain-containing protein</fullName>
    </recommendedName>
</protein>
<feature type="transmembrane region" description="Helical" evidence="6">
    <location>
        <begin position="135"/>
        <end position="162"/>
    </location>
</feature>
<dbReference type="STRING" id="742725.HMPREF9450_01483"/>
<accession>G5HA18</accession>
<dbReference type="PANTHER" id="PTHR33885:SF3">
    <property type="entry name" value="PHAGE SHOCK PROTEIN C"/>
    <property type="match status" value="1"/>
</dbReference>
<dbReference type="Pfam" id="PF04024">
    <property type="entry name" value="PspC"/>
    <property type="match status" value="1"/>
</dbReference>
<dbReference type="GeneID" id="92815483"/>
<reference evidence="8 9" key="1">
    <citation type="submission" date="2011-08" db="EMBL/GenBank/DDBJ databases">
        <title>The Genome Sequence of Alistipes indistinctus YIT 12060.</title>
        <authorList>
            <consortium name="The Broad Institute Genome Sequencing Platform"/>
            <person name="Earl A."/>
            <person name="Ward D."/>
            <person name="Feldgarden M."/>
            <person name="Gevers D."/>
            <person name="Morotomi M."/>
            <person name="Young S.K."/>
            <person name="Zeng Q."/>
            <person name="Gargeya S."/>
            <person name="Fitzgerald M."/>
            <person name="Haas B."/>
            <person name="Abouelleil A."/>
            <person name="Alvarado L."/>
            <person name="Arachchi H.M."/>
            <person name="Berlin A."/>
            <person name="Brown A."/>
            <person name="Chapman S.B."/>
            <person name="Chen Z."/>
            <person name="Dunbar C."/>
            <person name="Freedman E."/>
            <person name="Gearin G."/>
            <person name="Gellesch M."/>
            <person name="Goldberg J."/>
            <person name="Griggs A."/>
            <person name="Gujja S."/>
            <person name="Heiman D."/>
            <person name="Howarth C."/>
            <person name="Larson L."/>
            <person name="Lui A."/>
            <person name="MacDonald P.J.P."/>
            <person name="Montmayeur A."/>
            <person name="Murphy C."/>
            <person name="Neiman D."/>
            <person name="Pearson M."/>
            <person name="Priest M."/>
            <person name="Roberts A."/>
            <person name="Saif S."/>
            <person name="Shea T."/>
            <person name="Shenoy N."/>
            <person name="Sisk P."/>
            <person name="Stolte C."/>
            <person name="Sykes S."/>
            <person name="Wortman J."/>
            <person name="Nusbaum C."/>
            <person name="Birren B."/>
        </authorList>
    </citation>
    <scope>NUCLEOTIDE SEQUENCE [LARGE SCALE GENOMIC DNA]</scope>
    <source>
        <strain evidence="8 9">YIT 12060</strain>
    </source>
</reference>
<keyword evidence="3 6" id="KW-0812">Transmembrane</keyword>
<keyword evidence="9" id="KW-1185">Reference proteome</keyword>
<keyword evidence="5 6" id="KW-0472">Membrane</keyword>
<dbReference type="GO" id="GO:0005886">
    <property type="term" value="C:plasma membrane"/>
    <property type="evidence" value="ECO:0007669"/>
    <property type="project" value="UniProtKB-SubCell"/>
</dbReference>
<dbReference type="EMBL" id="ADLD01000013">
    <property type="protein sequence ID" value="EHB91434.1"/>
    <property type="molecule type" value="Genomic_DNA"/>
</dbReference>
<comment type="subcellular location">
    <subcellularLocation>
        <location evidence="1">Cell membrane</location>
        <topology evidence="1">Single-pass membrane protein</topology>
    </subcellularLocation>
</comment>
<dbReference type="InterPro" id="IPR052027">
    <property type="entry name" value="PspC"/>
</dbReference>
<evidence type="ECO:0000256" key="1">
    <source>
        <dbReference type="ARBA" id="ARBA00004162"/>
    </source>
</evidence>
<evidence type="ECO:0000313" key="8">
    <source>
        <dbReference type="EMBL" id="EHB91434.1"/>
    </source>
</evidence>
<feature type="domain" description="Phage shock protein PspC N-terminal" evidence="7">
    <location>
        <begin position="108"/>
        <end position="165"/>
    </location>
</feature>
<evidence type="ECO:0000256" key="3">
    <source>
        <dbReference type="ARBA" id="ARBA00022692"/>
    </source>
</evidence>
<evidence type="ECO:0000256" key="6">
    <source>
        <dbReference type="SAM" id="Phobius"/>
    </source>
</evidence>
<dbReference type="PATRIC" id="fig|742725.3.peg.1571"/>
<dbReference type="RefSeq" id="WP_009134289.1">
    <property type="nucleotide sequence ID" value="NZ_CP102250.1"/>
</dbReference>
<dbReference type="OrthoDB" id="5772680at2"/>
<name>G5HA18_9BACT</name>
<sequence length="178" mass="20011">MKKTLQVNIGGRPFIIDEDAYLTLRQYLDEVGIRLDGSESSEVMEDIETRIADLFQETLSSRIQVVNLDAVRHAIAILGSAKEFGEPIRQTTPDSVGEQQPPSPTVKKRFYRSRYDRMLGGVCGGIARYYDLDPLLVRIITLVLGVFTGLAILPYIILWIVAPMEPRQITEGTDLKDQ</sequence>
<proteinExistence type="predicted"/>